<dbReference type="NCBIfam" id="TIGR00654">
    <property type="entry name" value="PhzF_family"/>
    <property type="match status" value="1"/>
</dbReference>
<dbReference type="InterPro" id="IPR003719">
    <property type="entry name" value="Phenazine_PhzF-like"/>
</dbReference>
<organism evidence="3 4">
    <name type="scientific">Hyphomicrobium sulfonivorans</name>
    <dbReference type="NCBI Taxonomy" id="121290"/>
    <lineage>
        <taxon>Bacteria</taxon>
        <taxon>Pseudomonadati</taxon>
        <taxon>Pseudomonadota</taxon>
        <taxon>Alphaproteobacteria</taxon>
        <taxon>Hyphomicrobiales</taxon>
        <taxon>Hyphomicrobiaceae</taxon>
        <taxon>Hyphomicrobium</taxon>
    </lineage>
</organism>
<dbReference type="SUPFAM" id="SSF54506">
    <property type="entry name" value="Diaminopimelate epimerase-like"/>
    <property type="match status" value="1"/>
</dbReference>
<comment type="caution">
    <text evidence="3">The sequence shown here is derived from an EMBL/GenBank/DDBJ whole genome shotgun (WGS) entry which is preliminary data.</text>
</comment>
<sequence>MALPLHTLDVFTDRRFAGNPLAVIREADGLSTAQMQAISRELNLSETVFVLKPQNPAHSARIRIFTPNRELPFAGHPTLGAAILLAQLRNGSADGDGDALTVLEEEIGIVRVGVRMRAGEAPYAEFDAPKLPEPAPAPARDRIADAVGLLPREIGFENHTPQCLAAGNAFVFVPVANREALDRARIERAEWARVFPVETYGGVYLYTRECMHTASAFHARMFAPALGVDEDPATGSAAVCFARAVHDLDGLPDGTHRRQIEQGYLMGRPSLITLTLVVAGGRLETVRIGGAAVRVIDGHIAV</sequence>
<evidence type="ECO:0000256" key="1">
    <source>
        <dbReference type="ARBA" id="ARBA00008270"/>
    </source>
</evidence>
<accession>A0A109BDH5</accession>
<proteinExistence type="inferred from homology"/>
<protein>
    <submittedName>
        <fullName evidence="3">Phenazine biosynthesis protein PhzF like</fullName>
    </submittedName>
</protein>
<evidence type="ECO:0000313" key="3">
    <source>
        <dbReference type="EMBL" id="KWT66783.1"/>
    </source>
</evidence>
<dbReference type="PANTHER" id="PTHR13774">
    <property type="entry name" value="PHENAZINE BIOSYNTHESIS PROTEIN"/>
    <property type="match status" value="1"/>
</dbReference>
<comment type="similarity">
    <text evidence="1">Belongs to the PhzF family.</text>
</comment>
<dbReference type="PANTHER" id="PTHR13774:SF32">
    <property type="entry name" value="ANTISENSE-ENHANCING SEQUENCE 1"/>
    <property type="match status" value="1"/>
</dbReference>
<dbReference type="OrthoDB" id="9788221at2"/>
<dbReference type="RefSeq" id="WP_068462394.1">
    <property type="nucleotide sequence ID" value="NZ_JAEFBX010000003.1"/>
</dbReference>
<feature type="active site" evidence="2">
    <location>
        <position position="46"/>
    </location>
</feature>
<evidence type="ECO:0000256" key="2">
    <source>
        <dbReference type="PIRSR" id="PIRSR016184-1"/>
    </source>
</evidence>
<dbReference type="GO" id="GO:0005737">
    <property type="term" value="C:cytoplasm"/>
    <property type="evidence" value="ECO:0007669"/>
    <property type="project" value="TreeGrafter"/>
</dbReference>
<dbReference type="Pfam" id="PF02567">
    <property type="entry name" value="PhzC-PhzF"/>
    <property type="match status" value="1"/>
</dbReference>
<keyword evidence="4" id="KW-1185">Reference proteome</keyword>
<dbReference type="STRING" id="121290.APY04_2190"/>
<dbReference type="AlphaFoldDB" id="A0A109BDH5"/>
<dbReference type="Proteomes" id="UP000059074">
    <property type="component" value="Unassembled WGS sequence"/>
</dbReference>
<dbReference type="EMBL" id="LMTR01000071">
    <property type="protein sequence ID" value="KWT66783.1"/>
    <property type="molecule type" value="Genomic_DNA"/>
</dbReference>
<dbReference type="GO" id="GO:0016853">
    <property type="term" value="F:isomerase activity"/>
    <property type="evidence" value="ECO:0007669"/>
    <property type="project" value="TreeGrafter"/>
</dbReference>
<gene>
    <name evidence="3" type="ORF">APY04_2190</name>
</gene>
<reference evidence="3 4" key="1">
    <citation type="submission" date="2015-10" db="EMBL/GenBank/DDBJ databases">
        <title>Transcriptomic analysis of a linuron degrading triple-species bacterial consortium.</title>
        <authorList>
            <person name="Albers P."/>
        </authorList>
    </citation>
    <scope>NUCLEOTIDE SEQUENCE [LARGE SCALE GENOMIC DNA]</scope>
    <source>
        <strain evidence="3 4">WDL6</strain>
    </source>
</reference>
<evidence type="ECO:0000313" key="4">
    <source>
        <dbReference type="Proteomes" id="UP000059074"/>
    </source>
</evidence>
<dbReference type="PIRSF" id="PIRSF016184">
    <property type="entry name" value="PhzC_PhzF"/>
    <property type="match status" value="1"/>
</dbReference>
<name>A0A109BDH5_HYPSL</name>
<dbReference type="Gene3D" id="3.10.310.10">
    <property type="entry name" value="Diaminopimelate Epimerase, Chain A, domain 1"/>
    <property type="match status" value="2"/>
</dbReference>
<dbReference type="PATRIC" id="fig|121290.4.peg.2391"/>